<feature type="repeat" description="TPR" evidence="2">
    <location>
        <begin position="354"/>
        <end position="387"/>
    </location>
</feature>
<comment type="caution">
    <text evidence="4">The sequence shown here is derived from an EMBL/GenBank/DDBJ whole genome shotgun (WGS) entry which is preliminary data.</text>
</comment>
<feature type="region of interest" description="Disordered" evidence="3">
    <location>
        <begin position="35"/>
        <end position="86"/>
    </location>
</feature>
<name>A0ABN9EFY0_9NEOB</name>
<dbReference type="InterPro" id="IPR011990">
    <property type="entry name" value="TPR-like_helical_dom_sf"/>
</dbReference>
<dbReference type="InterPro" id="IPR019734">
    <property type="entry name" value="TPR_rpt"/>
</dbReference>
<keyword evidence="1 2" id="KW-0802">TPR repeat</keyword>
<evidence type="ECO:0008006" key="6">
    <source>
        <dbReference type="Google" id="ProtNLM"/>
    </source>
</evidence>
<dbReference type="InterPro" id="IPR051966">
    <property type="entry name" value="RPAP3"/>
</dbReference>
<dbReference type="PANTHER" id="PTHR46423">
    <property type="entry name" value="RNA POLYMERASE II-ASSOCIATED PROTEIN 3"/>
    <property type="match status" value="1"/>
</dbReference>
<keyword evidence="5" id="KW-1185">Reference proteome</keyword>
<feature type="compositionally biased region" description="Basic and acidic residues" evidence="3">
    <location>
        <begin position="35"/>
        <end position="47"/>
    </location>
</feature>
<evidence type="ECO:0000256" key="1">
    <source>
        <dbReference type="ARBA" id="ARBA00022803"/>
    </source>
</evidence>
<dbReference type="Gene3D" id="1.25.40.10">
    <property type="entry name" value="Tetratricopeptide repeat domain"/>
    <property type="match status" value="2"/>
</dbReference>
<sequence>MSSPNKALELQLQMRQNAEELQDFMRELESWEKDIKEKDDTLRKETGVSEGTLPPIRNKDYRKKKKSKSKDSNEKKQEKSKKPKPKILDYEYWDKMDVDKVLQEIDKEDNTNESVSTESDSGDEDGIIIDKDSALTEKEKGNNYFRAGKYDEAVQCYTKGMNADPYNAVLPTNRASAFFRLKKYAVAESDCNLAIALDRNYSKAYARRGAARLALKNLQGAKEDYEKVLELDPNNFEATNELRKINCELQASGITPQQKEETKENEIVLSAEDIKAIEAQKLKQQAIVQKDLGNAYFKEGKYEAAIECYTQGITADSTNALLPANRAMAYLKIQKYKEAEEDCTQALALDTTYSKAYARRGTARIMLGKLKEAKEDFEVVLKLEPGNKQAISELAKISQASILT</sequence>
<evidence type="ECO:0000313" key="4">
    <source>
        <dbReference type="EMBL" id="CAI9583603.1"/>
    </source>
</evidence>
<dbReference type="PANTHER" id="PTHR46423:SF1">
    <property type="entry name" value="RNA POLYMERASE II-ASSOCIATED PROTEIN 3"/>
    <property type="match status" value="1"/>
</dbReference>
<dbReference type="PROSITE" id="PS50005">
    <property type="entry name" value="TPR"/>
    <property type="match status" value="4"/>
</dbReference>
<dbReference type="Pfam" id="PF13432">
    <property type="entry name" value="TPR_16"/>
    <property type="match status" value="1"/>
</dbReference>
<feature type="region of interest" description="Disordered" evidence="3">
    <location>
        <begin position="105"/>
        <end position="126"/>
    </location>
</feature>
<dbReference type="EMBL" id="CATNWA010015461">
    <property type="protein sequence ID" value="CAI9583603.1"/>
    <property type="molecule type" value="Genomic_DNA"/>
</dbReference>
<accession>A0ABN9EFY0</accession>
<feature type="repeat" description="TPR" evidence="2">
    <location>
        <begin position="202"/>
        <end position="235"/>
    </location>
</feature>
<feature type="repeat" description="TPR" evidence="2">
    <location>
        <begin position="134"/>
        <end position="167"/>
    </location>
</feature>
<dbReference type="Proteomes" id="UP001162483">
    <property type="component" value="Unassembled WGS sequence"/>
</dbReference>
<dbReference type="SUPFAM" id="SSF48452">
    <property type="entry name" value="TPR-like"/>
    <property type="match status" value="2"/>
</dbReference>
<dbReference type="Pfam" id="PF13181">
    <property type="entry name" value="TPR_8"/>
    <property type="match status" value="2"/>
</dbReference>
<dbReference type="SMART" id="SM00028">
    <property type="entry name" value="TPR"/>
    <property type="match status" value="6"/>
</dbReference>
<gene>
    <name evidence="4" type="ORF">SPARVUS_LOCUS9841639</name>
</gene>
<dbReference type="Pfam" id="PF00515">
    <property type="entry name" value="TPR_1"/>
    <property type="match status" value="2"/>
</dbReference>
<evidence type="ECO:0000256" key="3">
    <source>
        <dbReference type="SAM" id="MobiDB-lite"/>
    </source>
</evidence>
<protein>
    <recommendedName>
        <fullName evidence="6">RNA polymerase II-associated protein 3</fullName>
    </recommendedName>
</protein>
<feature type="repeat" description="TPR" evidence="2">
    <location>
        <begin position="286"/>
        <end position="319"/>
    </location>
</feature>
<evidence type="ECO:0000256" key="2">
    <source>
        <dbReference type="PROSITE-ProRule" id="PRU00339"/>
    </source>
</evidence>
<proteinExistence type="predicted"/>
<organism evidence="4 5">
    <name type="scientific">Staurois parvus</name>
    <dbReference type="NCBI Taxonomy" id="386267"/>
    <lineage>
        <taxon>Eukaryota</taxon>
        <taxon>Metazoa</taxon>
        <taxon>Chordata</taxon>
        <taxon>Craniata</taxon>
        <taxon>Vertebrata</taxon>
        <taxon>Euteleostomi</taxon>
        <taxon>Amphibia</taxon>
        <taxon>Batrachia</taxon>
        <taxon>Anura</taxon>
        <taxon>Neobatrachia</taxon>
        <taxon>Ranoidea</taxon>
        <taxon>Ranidae</taxon>
        <taxon>Staurois</taxon>
    </lineage>
</organism>
<evidence type="ECO:0000313" key="5">
    <source>
        <dbReference type="Proteomes" id="UP001162483"/>
    </source>
</evidence>
<reference evidence="4" key="1">
    <citation type="submission" date="2023-05" db="EMBL/GenBank/DDBJ databases">
        <authorList>
            <person name="Stuckert A."/>
        </authorList>
    </citation>
    <scope>NUCLEOTIDE SEQUENCE</scope>
</reference>